<evidence type="ECO:0000313" key="1">
    <source>
        <dbReference type="EMBL" id="KAK8897122.1"/>
    </source>
</evidence>
<evidence type="ECO:0000313" key="2">
    <source>
        <dbReference type="Proteomes" id="UP001470230"/>
    </source>
</evidence>
<name>A0ABR2L311_9EUKA</name>
<comment type="caution">
    <text evidence="1">The sequence shown here is derived from an EMBL/GenBank/DDBJ whole genome shotgun (WGS) entry which is preliminary data.</text>
</comment>
<organism evidence="1 2">
    <name type="scientific">Tritrichomonas musculus</name>
    <dbReference type="NCBI Taxonomy" id="1915356"/>
    <lineage>
        <taxon>Eukaryota</taxon>
        <taxon>Metamonada</taxon>
        <taxon>Parabasalia</taxon>
        <taxon>Tritrichomonadida</taxon>
        <taxon>Tritrichomonadidae</taxon>
        <taxon>Tritrichomonas</taxon>
    </lineage>
</organism>
<protein>
    <submittedName>
        <fullName evidence="1">Uncharacterized protein</fullName>
    </submittedName>
</protein>
<keyword evidence="2" id="KW-1185">Reference proteome</keyword>
<reference evidence="1 2" key="1">
    <citation type="submission" date="2024-04" db="EMBL/GenBank/DDBJ databases">
        <title>Tritrichomonas musculus Genome.</title>
        <authorList>
            <person name="Alves-Ferreira E."/>
            <person name="Grigg M."/>
            <person name="Lorenzi H."/>
            <person name="Galac M."/>
        </authorList>
    </citation>
    <scope>NUCLEOTIDE SEQUENCE [LARGE SCALE GENOMIC DNA]</scope>
    <source>
        <strain evidence="1 2">EAF2021</strain>
    </source>
</reference>
<dbReference type="EMBL" id="JAPFFF010000002">
    <property type="protein sequence ID" value="KAK8897122.1"/>
    <property type="molecule type" value="Genomic_DNA"/>
</dbReference>
<dbReference type="PANTHER" id="PTHR47026:SF2">
    <property type="entry name" value="FLAGELLAR ASSOCIATED PROTEIN"/>
    <property type="match status" value="1"/>
</dbReference>
<sequence length="364" mass="43143">MSMNLSARATRRSAIMTMKANPPSLVPPVRQKTYIDYDSMSLADKNKCERLIEEFQRTGKIECPTRNTYFKLMVVLREHRRVASSEGDFVKAGEYDILIREISQFFHEADLYKAKAEECDVAESQMMTTRSRLVDVEDKWHNELDRLQTMSARATQRVNDFCDTQMYNYDNKIPEHLPASHSKLSPDLLNLKEREKHMIGCRMFKEAAELHKEFEKRQKVELQRRREEYFKSFEISRVALEKRTQRRRDACQSDWERKIQHAEHMMNKEVKPIQDSIGFMQKRLNSARAEYIGEDDPIIKGDKEVIEERTYHISPPASTRSIKAPRTMQRSTRFINEPTNLMSTKQVSQMMQKQNTKFYDHRWP</sequence>
<proteinExistence type="predicted"/>
<accession>A0ABR2L311</accession>
<gene>
    <name evidence="1" type="ORF">M9Y10_015056</name>
</gene>
<dbReference type="Proteomes" id="UP001470230">
    <property type="component" value="Unassembled WGS sequence"/>
</dbReference>
<dbReference type="PANTHER" id="PTHR47026">
    <property type="entry name" value="PIGMENTOSA GTPASE REGULATOR-LIKE PROTEIN, PUTATIVE-RELATED"/>
    <property type="match status" value="1"/>
</dbReference>